<feature type="chain" id="PRO_5001976389" description="Secreted protein" evidence="1">
    <location>
        <begin position="18"/>
        <end position="186"/>
    </location>
</feature>
<dbReference type="AlphaFoldDB" id="A0A0A0R228"/>
<feature type="signal peptide" evidence="1">
    <location>
        <begin position="1"/>
        <end position="17"/>
    </location>
</feature>
<dbReference type="EMBL" id="KM267659">
    <property type="protein sequence ID" value="AIU94785.1"/>
    <property type="molecule type" value="mRNA"/>
</dbReference>
<organism evidence="2">
    <name type="scientific">Phragmatopoma lapidosa</name>
    <dbReference type="NCBI Taxonomy" id="341668"/>
    <lineage>
        <taxon>Eukaryota</taxon>
        <taxon>Metazoa</taxon>
        <taxon>Spiralia</taxon>
        <taxon>Lophotrochozoa</taxon>
        <taxon>Annelida</taxon>
        <taxon>Polychaeta</taxon>
        <taxon>Sedentaria</taxon>
        <taxon>Canalipalpata</taxon>
        <taxon>Sabellida</taxon>
        <taxon>Sabellariidae</taxon>
        <taxon>Phragmatopoma</taxon>
    </lineage>
</organism>
<accession>A0A0A0R228</accession>
<reference evidence="2" key="1">
    <citation type="submission" date="2014-07" db="EMBL/GenBank/DDBJ databases">
        <authorList>
            <person name="Ciesielski A.L."/>
            <person name="Cooling G.T."/>
            <person name="Frankie M.C."/>
            <person name="Lierz K.L."/>
            <person name="Miller C.S."/>
            <person name="Rackow A.R."/>
            <person name="Uddin N."/>
            <person name="Dean M.A."/>
        </authorList>
    </citation>
    <scope>NUCLEOTIDE SEQUENCE</scope>
</reference>
<evidence type="ECO:0000313" key="2">
    <source>
        <dbReference type="EMBL" id="AIU94785.1"/>
    </source>
</evidence>
<name>A0A0A0R228_9ANNE</name>
<evidence type="ECO:0000256" key="1">
    <source>
        <dbReference type="SAM" id="SignalP"/>
    </source>
</evidence>
<proteinExistence type="evidence at transcript level"/>
<keyword evidence="1" id="KW-0732">Signal</keyword>
<evidence type="ECO:0008006" key="3">
    <source>
        <dbReference type="Google" id="ProtNLM"/>
    </source>
</evidence>
<protein>
    <recommendedName>
        <fullName evidence="3">Secreted protein</fullName>
    </recommendedName>
</protein>
<sequence length="186" mass="20310">MIAAIIVFIATVATSYGCECDCGEAAIINNNETSPIPLELLYFKPQALGIDGWLLTTDVNLNVFDGNSVQLNATICSIFQICFDVTNGENLKKIKFVYYYGDPEEKDKVEIETFAGGPDPEHICMPEIPADRLPIWRLRIKWNMLGGDPLLTVGVANLVYAVCLEDAGTTTPPAYPPVPTTTTDSC</sequence>